<evidence type="ECO:0000256" key="8">
    <source>
        <dbReference type="ARBA" id="ARBA00022679"/>
    </source>
</evidence>
<evidence type="ECO:0000256" key="10">
    <source>
        <dbReference type="ARBA" id="ARBA00030465"/>
    </source>
</evidence>
<dbReference type="Gene3D" id="3.30.559.10">
    <property type="entry name" value="Chloramphenicol acetyltransferase-like domain"/>
    <property type="match status" value="1"/>
</dbReference>
<organism evidence="15 16">
    <name type="scientific">Nocardia goodfellowii</name>
    <dbReference type="NCBI Taxonomy" id="882446"/>
    <lineage>
        <taxon>Bacteria</taxon>
        <taxon>Bacillati</taxon>
        <taxon>Actinomycetota</taxon>
        <taxon>Actinomycetes</taxon>
        <taxon>Mycobacteriales</taxon>
        <taxon>Nocardiaceae</taxon>
        <taxon>Nocardia</taxon>
    </lineage>
</organism>
<sequence>MWRDEGDVVRVLAPSEQRFVRHGTYTGRSVRVDGALDIAALRTAFSTLQRAHPVLTCRIGVDAEGIGYLLRPGAATVGAWVRDGDIDQVRLPVHPVDPGVQLAYLDVVIGASAARVTLFAHHSVADAGHCVELVSRLWSFYTDRLEPETVVPQGLPRSLEEYAADRGITRGTVSGFEDVTRPLPPEARITPADPATPAPPALARPLRAVLEPVATARIVERGHRDGLTVNGLVTAALLRAYVTETASVETASVGCLYPVDLRTRFDPPVPRAAGTNMAGLASFAAEVDLTADISVLAHQISSRLHHDLAEGIVQQSVLHFPDYYGPSRIHSLAGHIAVTNTGRVPAFRTPPELTLADYEIVYLSAHPKPSAGASAAVTFLLYTFRGRLTIGVLGGGAAADRLPDAVRRELAGLYAESI</sequence>
<feature type="region of interest" description="Disordered" evidence="13">
    <location>
        <begin position="174"/>
        <end position="198"/>
    </location>
</feature>
<dbReference type="NCBIfam" id="NF006787">
    <property type="entry name" value="PRK09294.1-1"/>
    <property type="match status" value="1"/>
</dbReference>
<name>A0ABS4QTT6_9NOCA</name>
<comment type="catalytic activity">
    <reaction evidence="2">
        <text>2 a mycocerosyl-[mycocerosic acid synthase] + a phenolphthiocerol = a dimycocerosyl phenolphthiocerol + 2 holo-[mycocerosic acid synthase].</text>
        <dbReference type="EC" id="2.3.1.282"/>
    </reaction>
</comment>
<dbReference type="InterPro" id="IPR023213">
    <property type="entry name" value="CAT-like_dom_sf"/>
</dbReference>
<comment type="catalytic activity">
    <reaction evidence="3">
        <text>2 a mycocerosyl-[mycocerosic acid synthase] + a phthiodiolone = a dimycocerosyl phthiodiolone + 2 holo-[mycocerosic acid synthase].</text>
        <dbReference type="EC" id="2.3.1.282"/>
    </reaction>
</comment>
<evidence type="ECO:0000256" key="11">
    <source>
        <dbReference type="ARBA" id="ARBA00032317"/>
    </source>
</evidence>
<evidence type="ECO:0000259" key="14">
    <source>
        <dbReference type="Pfam" id="PF16911"/>
    </source>
</evidence>
<evidence type="ECO:0000256" key="12">
    <source>
        <dbReference type="ARBA" id="ARBA00033407"/>
    </source>
</evidence>
<evidence type="ECO:0000256" key="1">
    <source>
        <dbReference type="ARBA" id="ARBA00000026"/>
    </source>
</evidence>
<dbReference type="Proteomes" id="UP001519325">
    <property type="component" value="Unassembled WGS sequence"/>
</dbReference>
<evidence type="ECO:0000256" key="7">
    <source>
        <dbReference type="ARBA" id="ARBA00022516"/>
    </source>
</evidence>
<comment type="catalytic activity">
    <reaction evidence="1">
        <text>2 a mycocerosyl-[mycocerosic acid synthase] + a phthiocerol = a dimycocerosyl phthiocerol + 2 holo-[mycocerosic acid synthase].</text>
        <dbReference type="EC" id="2.3.1.282"/>
    </reaction>
</comment>
<evidence type="ECO:0000256" key="5">
    <source>
        <dbReference type="ARBA" id="ARBA00012866"/>
    </source>
</evidence>
<keyword evidence="16" id="KW-1185">Reference proteome</keyword>
<dbReference type="EMBL" id="JAGGMR010000001">
    <property type="protein sequence ID" value="MBP2194021.1"/>
    <property type="molecule type" value="Genomic_DNA"/>
</dbReference>
<dbReference type="EC" id="2.3.1.282" evidence="5"/>
<comment type="similarity">
    <text evidence="4">Belongs to the acyltransferase PapA5 family.</text>
</comment>
<dbReference type="Pfam" id="PF16911">
    <property type="entry name" value="PapA_C"/>
    <property type="match status" value="1"/>
</dbReference>
<keyword evidence="9" id="KW-0012">Acyltransferase</keyword>
<proteinExistence type="inferred from homology"/>
<evidence type="ECO:0000256" key="4">
    <source>
        <dbReference type="ARBA" id="ARBA00006558"/>
    </source>
</evidence>
<reference evidence="15 16" key="1">
    <citation type="submission" date="2021-03" db="EMBL/GenBank/DDBJ databases">
        <title>Sequencing the genomes of 1000 actinobacteria strains.</title>
        <authorList>
            <person name="Klenk H.-P."/>
        </authorList>
    </citation>
    <scope>NUCLEOTIDE SEQUENCE [LARGE SCALE GENOMIC DNA]</scope>
    <source>
        <strain evidence="15 16">DSM 45516</strain>
    </source>
</reference>
<evidence type="ECO:0000256" key="2">
    <source>
        <dbReference type="ARBA" id="ARBA00000625"/>
    </source>
</evidence>
<dbReference type="InterPro" id="IPR031641">
    <property type="entry name" value="PapA_C"/>
</dbReference>
<accession>A0ABS4QTT6</accession>
<keyword evidence="8" id="KW-0808">Transferase</keyword>
<comment type="caution">
    <text evidence="15">The sequence shown here is derived from an EMBL/GenBank/DDBJ whole genome shotgun (WGS) entry which is preliminary data.</text>
</comment>
<feature type="domain" description="Phthiocerol/phthiodiolone dimycocerosyl transferase C-terminal" evidence="14">
    <location>
        <begin position="200"/>
        <end position="392"/>
    </location>
</feature>
<dbReference type="RefSeq" id="WP_307869843.1">
    <property type="nucleotide sequence ID" value="NZ_JAGGMR010000001.1"/>
</dbReference>
<evidence type="ECO:0000256" key="6">
    <source>
        <dbReference type="ARBA" id="ARBA00013449"/>
    </source>
</evidence>
<dbReference type="SUPFAM" id="SSF52777">
    <property type="entry name" value="CoA-dependent acyltransferases"/>
    <property type="match status" value="2"/>
</dbReference>
<evidence type="ECO:0000313" key="15">
    <source>
        <dbReference type="EMBL" id="MBP2194021.1"/>
    </source>
</evidence>
<keyword evidence="7" id="KW-0443">Lipid metabolism</keyword>
<dbReference type="Gene3D" id="3.30.559.30">
    <property type="entry name" value="Nonribosomal peptide synthetase, condensation domain"/>
    <property type="match status" value="1"/>
</dbReference>
<gene>
    <name evidence="15" type="ORF">BJ987_006922</name>
</gene>
<evidence type="ECO:0000256" key="3">
    <source>
        <dbReference type="ARBA" id="ARBA00001907"/>
    </source>
</evidence>
<evidence type="ECO:0000256" key="13">
    <source>
        <dbReference type="SAM" id="MobiDB-lite"/>
    </source>
</evidence>
<keyword evidence="7" id="KW-0444">Lipid biosynthesis</keyword>
<evidence type="ECO:0000256" key="9">
    <source>
        <dbReference type="ARBA" id="ARBA00023315"/>
    </source>
</evidence>
<protein>
    <recommendedName>
        <fullName evidence="6">Phthiocerol/phthiodiolone dimycocerosyl transferase</fullName>
        <ecNumber evidence="5">2.3.1.282</ecNumber>
    </recommendedName>
    <alternativeName>
        <fullName evidence="12">Acyltransferase PapA5</fullName>
    </alternativeName>
    <alternativeName>
        <fullName evidence="10">Phthiocerol/phthiodiolone O-acyltransferase</fullName>
    </alternativeName>
    <alternativeName>
        <fullName evidence="11">Polyketide synthase-associated protein A5</fullName>
    </alternativeName>
</protein>
<evidence type="ECO:0000313" key="16">
    <source>
        <dbReference type="Proteomes" id="UP001519325"/>
    </source>
</evidence>